<name>A0A0L6V2M4_9BASI</name>
<protein>
    <submittedName>
        <fullName evidence="1">Uncharacterized protein</fullName>
    </submittedName>
</protein>
<dbReference type="STRING" id="27349.A0A0L6V2M4"/>
<dbReference type="VEuPathDB" id="FungiDB:VP01_2868g3"/>
<proteinExistence type="predicted"/>
<sequence>MEHIFKKNIPQREGLEPTQIIQLAQAITSDLLVCVQNTYPAKQFQLPCALTSK</sequence>
<dbReference type="Proteomes" id="UP000037035">
    <property type="component" value="Unassembled WGS sequence"/>
</dbReference>
<gene>
    <name evidence="1" type="ORF">VP01_2868g3</name>
</gene>
<evidence type="ECO:0000313" key="1">
    <source>
        <dbReference type="EMBL" id="KNZ54747.1"/>
    </source>
</evidence>
<comment type="caution">
    <text evidence="1">The sequence shown here is derived from an EMBL/GenBank/DDBJ whole genome shotgun (WGS) entry which is preliminary data.</text>
</comment>
<dbReference type="EMBL" id="LAVV01007799">
    <property type="protein sequence ID" value="KNZ54747.1"/>
    <property type="molecule type" value="Genomic_DNA"/>
</dbReference>
<dbReference type="AlphaFoldDB" id="A0A0L6V2M4"/>
<organism evidence="1 2">
    <name type="scientific">Puccinia sorghi</name>
    <dbReference type="NCBI Taxonomy" id="27349"/>
    <lineage>
        <taxon>Eukaryota</taxon>
        <taxon>Fungi</taxon>
        <taxon>Dikarya</taxon>
        <taxon>Basidiomycota</taxon>
        <taxon>Pucciniomycotina</taxon>
        <taxon>Pucciniomycetes</taxon>
        <taxon>Pucciniales</taxon>
        <taxon>Pucciniaceae</taxon>
        <taxon>Puccinia</taxon>
    </lineage>
</organism>
<accession>A0A0L6V2M4</accession>
<evidence type="ECO:0000313" key="2">
    <source>
        <dbReference type="Proteomes" id="UP000037035"/>
    </source>
</evidence>
<reference evidence="1 2" key="1">
    <citation type="submission" date="2015-08" db="EMBL/GenBank/DDBJ databases">
        <title>Next Generation Sequencing and Analysis of the Genome of Puccinia sorghi L Schw, the Causal Agent of Maize Common Rust.</title>
        <authorList>
            <person name="Rochi L."/>
            <person name="Burguener G."/>
            <person name="Darino M."/>
            <person name="Turjanski A."/>
            <person name="Kreff E."/>
            <person name="Dieguez M.J."/>
            <person name="Sacco F."/>
        </authorList>
    </citation>
    <scope>NUCLEOTIDE SEQUENCE [LARGE SCALE GENOMIC DNA]</scope>
    <source>
        <strain evidence="1 2">RO10H11247</strain>
    </source>
</reference>
<keyword evidence="2" id="KW-1185">Reference proteome</keyword>